<dbReference type="PANTHER" id="PTHR43736">
    <property type="entry name" value="ADP-RIBOSE PYROPHOSPHATASE"/>
    <property type="match status" value="1"/>
</dbReference>
<evidence type="ECO:0000313" key="4">
    <source>
        <dbReference type="Proteomes" id="UP000178485"/>
    </source>
</evidence>
<dbReference type="SUPFAM" id="SSF46785">
    <property type="entry name" value="Winged helix' DNA-binding domain"/>
    <property type="match status" value="1"/>
</dbReference>
<accession>A0A1G4G3D9</accession>
<protein>
    <submittedName>
        <fullName evidence="3">NUDIX hydrolase</fullName>
    </submittedName>
</protein>
<reference evidence="3 4" key="1">
    <citation type="submission" date="2016-08" db="EMBL/GenBank/DDBJ databases">
        <authorList>
            <person name="Seilhamer J.J."/>
        </authorList>
    </citation>
    <scope>NUCLEOTIDE SEQUENCE [LARGE SCALE GENOMIC DNA]</scope>
    <source>
        <strain evidence="3">ING2-E5A</strain>
    </source>
</reference>
<dbReference type="Gene3D" id="3.90.79.10">
    <property type="entry name" value="Nucleoside Triphosphate Pyrophosphohydrolase"/>
    <property type="match status" value="1"/>
</dbReference>
<dbReference type="Proteomes" id="UP000178485">
    <property type="component" value="Chromosome i"/>
</dbReference>
<evidence type="ECO:0000259" key="2">
    <source>
        <dbReference type="Pfam" id="PF21906"/>
    </source>
</evidence>
<dbReference type="Pfam" id="PF21906">
    <property type="entry name" value="WHD_NrtR"/>
    <property type="match status" value="1"/>
</dbReference>
<evidence type="ECO:0000313" key="3">
    <source>
        <dbReference type="EMBL" id="SCM55256.1"/>
    </source>
</evidence>
<dbReference type="InterPro" id="IPR036390">
    <property type="entry name" value="WH_DNA-bd_sf"/>
</dbReference>
<dbReference type="InterPro" id="IPR054105">
    <property type="entry name" value="WHD_NrtR"/>
</dbReference>
<sequence>MKNSTHVYNPHVSVDCVVFGFDGEKLKVLLIERTIEEQNFSDKKLPGSIIFEDEDLDEAAIRILNELTGLKNIYLSQFHSFGNPQRTKNMRDKNWLEKLTNMKIGRIVTVGYVALIKISRKIIFESENTAANWYDVSSLKSLRLAFDHNEIADTALEHIRHKVKSEPSMLFELLPRKFTMTQLRNLYDAIMGTTSDVRNFKKKIMQIEGLEQLDEVQKDVPYRAPRLYRFDKKVHKKNTRKLYS</sequence>
<proteinExistence type="predicted"/>
<dbReference type="Pfam" id="PF00293">
    <property type="entry name" value="NUDIX"/>
    <property type="match status" value="1"/>
</dbReference>
<dbReference type="Gene3D" id="1.10.10.10">
    <property type="entry name" value="Winged helix-like DNA-binding domain superfamily/Winged helix DNA-binding domain"/>
    <property type="match status" value="1"/>
</dbReference>
<dbReference type="AlphaFoldDB" id="A0A1G4G3D9"/>
<dbReference type="InterPro" id="IPR015797">
    <property type="entry name" value="NUDIX_hydrolase-like_dom_sf"/>
</dbReference>
<dbReference type="EMBL" id="LT608328">
    <property type="protein sequence ID" value="SCM55256.1"/>
    <property type="molecule type" value="Genomic_DNA"/>
</dbReference>
<dbReference type="SUPFAM" id="SSF55811">
    <property type="entry name" value="Nudix"/>
    <property type="match status" value="1"/>
</dbReference>
<dbReference type="KEGG" id="pmuc:ING2E5A_0175"/>
<dbReference type="CDD" id="cd18873">
    <property type="entry name" value="NUDIX_NadM_like"/>
    <property type="match status" value="1"/>
</dbReference>
<dbReference type="InterPro" id="IPR000086">
    <property type="entry name" value="NUDIX_hydrolase_dom"/>
</dbReference>
<dbReference type="PANTHER" id="PTHR43736:SF4">
    <property type="entry name" value="SLR1690 PROTEIN"/>
    <property type="match status" value="1"/>
</dbReference>
<keyword evidence="3" id="KW-0378">Hydrolase</keyword>
<dbReference type="GO" id="GO:0016787">
    <property type="term" value="F:hydrolase activity"/>
    <property type="evidence" value="ECO:0007669"/>
    <property type="project" value="UniProtKB-KW"/>
</dbReference>
<dbReference type="STRING" id="1642646.ING2E5A_0175"/>
<gene>
    <name evidence="3" type="ORF">ING2E5A_0175</name>
</gene>
<name>A0A1G4G3D9_9BACT</name>
<evidence type="ECO:0000259" key="1">
    <source>
        <dbReference type="Pfam" id="PF00293"/>
    </source>
</evidence>
<feature type="domain" description="Nudix hydrolase" evidence="1">
    <location>
        <begin position="10"/>
        <end position="151"/>
    </location>
</feature>
<dbReference type="RefSeq" id="WP_071135775.1">
    <property type="nucleotide sequence ID" value="NZ_DUQN01000008.1"/>
</dbReference>
<feature type="domain" description="NrtR DNA-binding winged helix" evidence="2">
    <location>
        <begin position="171"/>
        <end position="230"/>
    </location>
</feature>
<organism evidence="3 4">
    <name type="scientific">Petrimonas mucosa</name>
    <dbReference type="NCBI Taxonomy" id="1642646"/>
    <lineage>
        <taxon>Bacteria</taxon>
        <taxon>Pseudomonadati</taxon>
        <taxon>Bacteroidota</taxon>
        <taxon>Bacteroidia</taxon>
        <taxon>Bacteroidales</taxon>
        <taxon>Dysgonomonadaceae</taxon>
        <taxon>Petrimonas</taxon>
    </lineage>
</organism>
<keyword evidence="4" id="KW-1185">Reference proteome</keyword>
<dbReference type="InterPro" id="IPR036388">
    <property type="entry name" value="WH-like_DNA-bd_sf"/>
</dbReference>